<evidence type="ECO:0000313" key="3">
    <source>
        <dbReference type="Proteomes" id="UP000561181"/>
    </source>
</evidence>
<name>A0A848QQY2_9SPHN</name>
<dbReference type="InterPro" id="IPR010466">
    <property type="entry name" value="DUF1058"/>
</dbReference>
<comment type="caution">
    <text evidence="2">The sequence shown here is derived from an EMBL/GenBank/DDBJ whole genome shotgun (WGS) entry which is preliminary data.</text>
</comment>
<dbReference type="Pfam" id="PF06347">
    <property type="entry name" value="SH3_4"/>
    <property type="match status" value="2"/>
</dbReference>
<dbReference type="EMBL" id="JABCRE010000002">
    <property type="protein sequence ID" value="NMW31518.1"/>
    <property type="molecule type" value="Genomic_DNA"/>
</dbReference>
<gene>
    <name evidence="2" type="ORF">HKD42_05550</name>
</gene>
<organism evidence="2 3">
    <name type="scientific">Pontixanthobacter rizhaonensis</name>
    <dbReference type="NCBI Taxonomy" id="2730337"/>
    <lineage>
        <taxon>Bacteria</taxon>
        <taxon>Pseudomonadati</taxon>
        <taxon>Pseudomonadota</taxon>
        <taxon>Alphaproteobacteria</taxon>
        <taxon>Sphingomonadales</taxon>
        <taxon>Erythrobacteraceae</taxon>
        <taxon>Pontixanthobacter</taxon>
    </lineage>
</organism>
<evidence type="ECO:0008006" key="4">
    <source>
        <dbReference type="Google" id="ProtNLM"/>
    </source>
</evidence>
<feature type="signal peptide" evidence="1">
    <location>
        <begin position="1"/>
        <end position="26"/>
    </location>
</feature>
<feature type="chain" id="PRO_5032897779" description="SH3b domain-containing protein" evidence="1">
    <location>
        <begin position="27"/>
        <end position="160"/>
    </location>
</feature>
<accession>A0A848QQY2</accession>
<keyword evidence="1" id="KW-0732">Signal</keyword>
<protein>
    <recommendedName>
        <fullName evidence="4">SH3b domain-containing protein</fullName>
    </recommendedName>
</protein>
<proteinExistence type="predicted"/>
<keyword evidence="3" id="KW-1185">Reference proteome</keyword>
<evidence type="ECO:0000313" key="2">
    <source>
        <dbReference type="EMBL" id="NMW31518.1"/>
    </source>
</evidence>
<evidence type="ECO:0000256" key="1">
    <source>
        <dbReference type="SAM" id="SignalP"/>
    </source>
</evidence>
<dbReference type="Proteomes" id="UP000561181">
    <property type="component" value="Unassembled WGS sequence"/>
</dbReference>
<sequence length="160" mass="17551">MLKRILCFIPSTIVALAVCFATPVSAQTREAPYWATIKPDELNMRVGPSTEYKIDWVYRRAGLPIKVVRLAGGWRLIQDVDGAQGWVLSSFLSPRRSALVIGKGLAAIRATPNDGGTLKWNAEPGVVGYLGDCTSGWCEFDVGGREGWVREDRLWGTGEP</sequence>
<dbReference type="Gene3D" id="2.30.30.40">
    <property type="entry name" value="SH3 Domains"/>
    <property type="match status" value="1"/>
</dbReference>
<reference evidence="2 3" key="1">
    <citation type="submission" date="2020-04" db="EMBL/GenBank/DDBJ databases">
        <authorList>
            <person name="Liu A."/>
        </authorList>
    </citation>
    <scope>NUCLEOTIDE SEQUENCE [LARGE SCALE GENOMIC DNA]</scope>
    <source>
        <strain evidence="2 3">RZ02</strain>
    </source>
</reference>
<dbReference type="AlphaFoldDB" id="A0A848QQY2"/>